<evidence type="ECO:0000259" key="6">
    <source>
        <dbReference type="Pfam" id="PF01061"/>
    </source>
</evidence>
<feature type="domain" description="ABC-2 type transporter transmembrane" evidence="6">
    <location>
        <begin position="20"/>
        <end position="188"/>
    </location>
</feature>
<dbReference type="RefSeq" id="WP_269606812.1">
    <property type="nucleotide sequence ID" value="NZ_JAPWIJ010000007.1"/>
</dbReference>
<evidence type="ECO:0000256" key="3">
    <source>
        <dbReference type="ARBA" id="ARBA00022989"/>
    </source>
</evidence>
<dbReference type="Pfam" id="PF01061">
    <property type="entry name" value="ABC2_membrane"/>
    <property type="match status" value="1"/>
</dbReference>
<evidence type="ECO:0000256" key="4">
    <source>
        <dbReference type="ARBA" id="ARBA00023136"/>
    </source>
</evidence>
<sequence>MTTTTTAPPSVGFGRRPLSSLAVAEYRQFIRNKTLVVMGTLFPVAIPLATFFIARNNSGATVGVATTGLEMFALMALLFVMYYSVLSMVTTRRGEGVLKRLRTGEAADWQIQVAPAVPGALLTLIGAVIVGGVIYGAGSPVPVNAIVLVLALLGGIVVFSLLALATSAVTKNAEAAQITSLPVMIIAMVGQDSIRSLLPDRLGSVVDWTPFAALSDLISLGSAGLPSTAPEGAVAANFMGTFAEMGQPLATLGLWTLLTLWIVKTSFRWDDRG</sequence>
<comment type="subcellular location">
    <subcellularLocation>
        <location evidence="1">Membrane</location>
        <topology evidence="1">Multi-pass membrane protein</topology>
    </subcellularLocation>
</comment>
<keyword evidence="4 5" id="KW-0472">Membrane</keyword>
<keyword evidence="8" id="KW-1185">Reference proteome</keyword>
<organism evidence="7 8">
    <name type="scientific">Rhodococcus ruber</name>
    <dbReference type="NCBI Taxonomy" id="1830"/>
    <lineage>
        <taxon>Bacteria</taxon>
        <taxon>Bacillati</taxon>
        <taxon>Actinomycetota</taxon>
        <taxon>Actinomycetes</taxon>
        <taxon>Mycobacteriales</taxon>
        <taxon>Nocardiaceae</taxon>
        <taxon>Rhodococcus</taxon>
    </lineage>
</organism>
<protein>
    <submittedName>
        <fullName evidence="7">ABC transporter permease</fullName>
    </submittedName>
</protein>
<dbReference type="EMBL" id="JAPWIJ010000007">
    <property type="protein sequence ID" value="MCZ4520477.1"/>
    <property type="molecule type" value="Genomic_DNA"/>
</dbReference>
<keyword evidence="3 5" id="KW-1133">Transmembrane helix</keyword>
<reference evidence="7" key="1">
    <citation type="submission" date="2022-12" db="EMBL/GenBank/DDBJ databases">
        <authorList>
            <person name="Krivoruchko A.V."/>
            <person name="Elkin A."/>
        </authorList>
    </citation>
    <scope>NUCLEOTIDE SEQUENCE</scope>
    <source>
        <strain evidence="7">IEGM 1391</strain>
    </source>
</reference>
<keyword evidence="2 5" id="KW-0812">Transmembrane</keyword>
<name>A0ABT4MHL9_9NOCA</name>
<comment type="caution">
    <text evidence="7">The sequence shown here is derived from an EMBL/GenBank/DDBJ whole genome shotgun (WGS) entry which is preliminary data.</text>
</comment>
<proteinExistence type="predicted"/>
<evidence type="ECO:0000256" key="1">
    <source>
        <dbReference type="ARBA" id="ARBA00004141"/>
    </source>
</evidence>
<evidence type="ECO:0000313" key="7">
    <source>
        <dbReference type="EMBL" id="MCZ4520477.1"/>
    </source>
</evidence>
<evidence type="ECO:0000256" key="2">
    <source>
        <dbReference type="ARBA" id="ARBA00022692"/>
    </source>
</evidence>
<feature type="transmembrane region" description="Helical" evidence="5">
    <location>
        <begin position="35"/>
        <end position="54"/>
    </location>
</feature>
<feature type="transmembrane region" description="Helical" evidence="5">
    <location>
        <begin position="74"/>
        <end position="92"/>
    </location>
</feature>
<dbReference type="InterPro" id="IPR013525">
    <property type="entry name" value="ABC2_TM"/>
</dbReference>
<evidence type="ECO:0000313" key="8">
    <source>
        <dbReference type="Proteomes" id="UP001081071"/>
    </source>
</evidence>
<accession>A0ABT4MHL9</accession>
<feature type="transmembrane region" description="Helical" evidence="5">
    <location>
        <begin position="113"/>
        <end position="137"/>
    </location>
</feature>
<dbReference type="Proteomes" id="UP001081071">
    <property type="component" value="Unassembled WGS sequence"/>
</dbReference>
<gene>
    <name evidence="7" type="ORF">O4220_18350</name>
</gene>
<feature type="transmembrane region" description="Helical" evidence="5">
    <location>
        <begin position="143"/>
        <end position="166"/>
    </location>
</feature>
<evidence type="ECO:0000256" key="5">
    <source>
        <dbReference type="SAM" id="Phobius"/>
    </source>
</evidence>